<evidence type="ECO:0000256" key="4">
    <source>
        <dbReference type="ARBA" id="ARBA00022741"/>
    </source>
</evidence>
<organism evidence="12 13">
    <name type="scientific">Zophobihabitans entericus</name>
    <dbReference type="NCBI Taxonomy" id="1635327"/>
    <lineage>
        <taxon>Bacteria</taxon>
        <taxon>Pseudomonadati</taxon>
        <taxon>Pseudomonadota</taxon>
        <taxon>Gammaproteobacteria</taxon>
        <taxon>Orbales</taxon>
        <taxon>Orbaceae</taxon>
        <taxon>Zophobihabitans</taxon>
    </lineage>
</organism>
<dbReference type="GO" id="GO:0009088">
    <property type="term" value="P:threonine biosynthetic process"/>
    <property type="evidence" value="ECO:0007669"/>
    <property type="project" value="UniProtKB-UniPathway"/>
</dbReference>
<keyword evidence="3 9" id="KW-0808">Transferase</keyword>
<comment type="pathway">
    <text evidence="10">Amino-acid biosynthesis; L-threonine biosynthesis; L-threonine from L-aspartate: step 1/5.</text>
</comment>
<dbReference type="Pfam" id="PF00696">
    <property type="entry name" value="AA_kinase"/>
    <property type="match status" value="1"/>
</dbReference>
<feature type="binding site" evidence="8">
    <location>
        <position position="47"/>
    </location>
    <ligand>
        <name>substrate</name>
    </ligand>
</feature>
<evidence type="ECO:0000256" key="10">
    <source>
        <dbReference type="RuleBase" id="RU004249"/>
    </source>
</evidence>
<evidence type="ECO:0000256" key="7">
    <source>
        <dbReference type="ARBA" id="ARBA00047872"/>
    </source>
</evidence>
<dbReference type="KEGG" id="orb:IPMB12_00115"/>
<dbReference type="InterPro" id="IPR005260">
    <property type="entry name" value="Asp_kin_monofn"/>
</dbReference>
<comment type="pathway">
    <text evidence="10">Amino-acid biosynthesis; L-methionine biosynthesis via de novo pathway; L-homoserine from L-aspartate: step 1/3.</text>
</comment>
<evidence type="ECO:0000256" key="9">
    <source>
        <dbReference type="RuleBase" id="RU003448"/>
    </source>
</evidence>
<keyword evidence="6 8" id="KW-0067">ATP-binding</keyword>
<dbReference type="GO" id="GO:0004072">
    <property type="term" value="F:aspartate kinase activity"/>
    <property type="evidence" value="ECO:0007669"/>
    <property type="project" value="UniProtKB-EC"/>
</dbReference>
<dbReference type="InterPro" id="IPR002912">
    <property type="entry name" value="ACT_dom"/>
</dbReference>
<dbReference type="Pfam" id="PF22468">
    <property type="entry name" value="ACT_9"/>
    <property type="match status" value="1"/>
</dbReference>
<dbReference type="GO" id="GO:0005524">
    <property type="term" value="F:ATP binding"/>
    <property type="evidence" value="ECO:0007669"/>
    <property type="project" value="UniProtKB-KW"/>
</dbReference>
<dbReference type="SUPFAM" id="SSF53633">
    <property type="entry name" value="Carbamate kinase-like"/>
    <property type="match status" value="1"/>
</dbReference>
<dbReference type="FunFam" id="3.30.70.260:FF:000017">
    <property type="entry name" value="Aspartokinase"/>
    <property type="match status" value="1"/>
</dbReference>
<dbReference type="InterPro" id="IPR054352">
    <property type="entry name" value="ACT_Aspartokinase"/>
</dbReference>
<evidence type="ECO:0000256" key="5">
    <source>
        <dbReference type="ARBA" id="ARBA00022777"/>
    </source>
</evidence>
<comment type="catalytic activity">
    <reaction evidence="7 9">
        <text>L-aspartate + ATP = 4-phospho-L-aspartate + ADP</text>
        <dbReference type="Rhea" id="RHEA:23776"/>
        <dbReference type="ChEBI" id="CHEBI:29991"/>
        <dbReference type="ChEBI" id="CHEBI:30616"/>
        <dbReference type="ChEBI" id="CHEBI:57535"/>
        <dbReference type="ChEBI" id="CHEBI:456216"/>
        <dbReference type="EC" id="2.7.2.4"/>
    </reaction>
</comment>
<gene>
    <name evidence="12" type="primary">lysC</name>
    <name evidence="12" type="ORF">IPMB12_00115</name>
</gene>
<feature type="binding site" evidence="8">
    <location>
        <begin position="223"/>
        <end position="224"/>
    </location>
    <ligand>
        <name>ATP</name>
        <dbReference type="ChEBI" id="CHEBI:30616"/>
    </ligand>
</feature>
<dbReference type="NCBIfam" id="NF006570">
    <property type="entry name" value="PRK09084.1"/>
    <property type="match status" value="1"/>
</dbReference>
<feature type="binding site" evidence="8">
    <location>
        <position position="229"/>
    </location>
    <ligand>
        <name>ATP</name>
        <dbReference type="ChEBI" id="CHEBI:30616"/>
    </ligand>
</feature>
<reference evidence="12 13" key="1">
    <citation type="submission" date="2020-03" db="EMBL/GenBank/DDBJ databases">
        <title>Complete genome sequence of Orbus sp. IPMB12 (BCRC 80908).</title>
        <authorList>
            <person name="Lo W.-S."/>
            <person name="Chang T.-H."/>
            <person name="Kuo C.-H."/>
        </authorList>
    </citation>
    <scope>NUCLEOTIDE SEQUENCE [LARGE SCALE GENOMIC DNA]</scope>
    <source>
        <strain evidence="12 13">IPMB12</strain>
    </source>
</reference>
<dbReference type="InterPro" id="IPR001048">
    <property type="entry name" value="Asp/Glu/Uridylate_kinase"/>
</dbReference>
<evidence type="ECO:0000313" key="12">
    <source>
        <dbReference type="EMBL" id="QIQ20224.1"/>
    </source>
</evidence>
<protein>
    <recommendedName>
        <fullName evidence="9">Aspartokinase</fullName>
        <ecNumber evidence="9">2.7.2.4</ecNumber>
    </recommendedName>
</protein>
<accession>A0A6G9I926</accession>
<dbReference type="InterPro" id="IPR045865">
    <property type="entry name" value="ACT-like_dom_sf"/>
</dbReference>
<dbReference type="UniPathway" id="UPA00051">
    <property type="reaction ID" value="UER00462"/>
</dbReference>
<dbReference type="Gene3D" id="3.40.1160.10">
    <property type="entry name" value="Acetylglutamate kinase-like"/>
    <property type="match status" value="1"/>
</dbReference>
<dbReference type="EMBL" id="CP050253">
    <property type="protein sequence ID" value="QIQ20224.1"/>
    <property type="molecule type" value="Genomic_DNA"/>
</dbReference>
<feature type="binding site" evidence="8">
    <location>
        <begin position="259"/>
        <end position="260"/>
    </location>
    <ligand>
        <name>ATP</name>
        <dbReference type="ChEBI" id="CHEBI:30616"/>
    </ligand>
</feature>
<dbReference type="UniPathway" id="UPA00050">
    <property type="reaction ID" value="UER00461"/>
</dbReference>
<evidence type="ECO:0000256" key="2">
    <source>
        <dbReference type="ARBA" id="ARBA00010122"/>
    </source>
</evidence>
<dbReference type="GO" id="GO:0009089">
    <property type="term" value="P:lysine biosynthetic process via diaminopimelate"/>
    <property type="evidence" value="ECO:0007669"/>
    <property type="project" value="UniProtKB-UniPathway"/>
</dbReference>
<evidence type="ECO:0000256" key="3">
    <source>
        <dbReference type="ARBA" id="ARBA00022679"/>
    </source>
</evidence>
<evidence type="ECO:0000256" key="1">
    <source>
        <dbReference type="ARBA" id="ARBA00004766"/>
    </source>
</evidence>
<evidence type="ECO:0000256" key="6">
    <source>
        <dbReference type="ARBA" id="ARBA00022840"/>
    </source>
</evidence>
<dbReference type="Gene3D" id="3.30.70.260">
    <property type="match status" value="2"/>
</dbReference>
<dbReference type="PANTHER" id="PTHR21499:SF59">
    <property type="entry name" value="ASPARTOKINASE"/>
    <property type="match status" value="1"/>
</dbReference>
<dbReference type="CDD" id="cd04917">
    <property type="entry name" value="ACT_AKiii-LysC-EC_2"/>
    <property type="match status" value="1"/>
</dbReference>
<dbReference type="NCBIfam" id="TIGR00656">
    <property type="entry name" value="asp_kin_monofn"/>
    <property type="match status" value="1"/>
</dbReference>
<dbReference type="UniPathway" id="UPA00034">
    <property type="reaction ID" value="UER00015"/>
</dbReference>
<name>A0A6G9I926_9GAMM</name>
<dbReference type="FunCoup" id="A0A6G9I926">
    <property type="interactions" value="392"/>
</dbReference>
<evidence type="ECO:0000259" key="11">
    <source>
        <dbReference type="PROSITE" id="PS51671"/>
    </source>
</evidence>
<feature type="binding site" evidence="8">
    <location>
        <position position="234"/>
    </location>
    <ligand>
        <name>ATP</name>
        <dbReference type="ChEBI" id="CHEBI:30616"/>
    </ligand>
</feature>
<dbReference type="PROSITE" id="PS00324">
    <property type="entry name" value="ASPARTOKINASE"/>
    <property type="match status" value="1"/>
</dbReference>
<dbReference type="InterPro" id="IPR036393">
    <property type="entry name" value="AceGlu_kinase-like_sf"/>
</dbReference>
<dbReference type="InterPro" id="IPR018042">
    <property type="entry name" value="Aspartate_kinase_CS"/>
</dbReference>
<dbReference type="GO" id="GO:0009090">
    <property type="term" value="P:homoserine biosynthetic process"/>
    <property type="evidence" value="ECO:0007669"/>
    <property type="project" value="TreeGrafter"/>
</dbReference>
<proteinExistence type="inferred from homology"/>
<dbReference type="InterPro" id="IPR047962">
    <property type="entry name" value="LysC_ACT_2"/>
</dbReference>
<keyword evidence="10" id="KW-0028">Amino-acid biosynthesis</keyword>
<dbReference type="EC" id="2.7.2.4" evidence="9"/>
<evidence type="ECO:0000256" key="8">
    <source>
        <dbReference type="PIRSR" id="PIRSR000726-1"/>
    </source>
</evidence>
<dbReference type="PROSITE" id="PS51671">
    <property type="entry name" value="ACT"/>
    <property type="match status" value="1"/>
</dbReference>
<comment type="pathway">
    <text evidence="1 10">Amino-acid biosynthesis; L-lysine biosynthesis via DAP pathway; (S)-tetrahydrodipicolinate from L-aspartate: step 1/4.</text>
</comment>
<dbReference type="InterPro" id="IPR042199">
    <property type="entry name" value="AsparK_Bifunc_asparK/hSer_DH"/>
</dbReference>
<dbReference type="SUPFAM" id="SSF55021">
    <property type="entry name" value="ACT-like"/>
    <property type="match status" value="2"/>
</dbReference>
<dbReference type="Gene3D" id="1.20.120.1320">
    <property type="entry name" value="Aspartokinase, catalytic domain"/>
    <property type="match status" value="1"/>
</dbReference>
<dbReference type="InterPro" id="IPR001341">
    <property type="entry name" value="Asp_kinase"/>
</dbReference>
<dbReference type="GO" id="GO:0005829">
    <property type="term" value="C:cytosol"/>
    <property type="evidence" value="ECO:0007669"/>
    <property type="project" value="TreeGrafter"/>
</dbReference>
<keyword evidence="4 8" id="KW-0547">Nucleotide-binding</keyword>
<dbReference type="RefSeq" id="WP_166913761.1">
    <property type="nucleotide sequence ID" value="NZ_CP050253.1"/>
</dbReference>
<dbReference type="PIRSF" id="PIRSF000726">
    <property type="entry name" value="Asp_kin"/>
    <property type="match status" value="1"/>
</dbReference>
<comment type="similarity">
    <text evidence="2 9">Belongs to the aspartokinase family.</text>
</comment>
<sequence>MNNAQMIIAKFGGTSVADYPAMCNSANVVLSNPNVQVVVLSASAGVTNLLVALAEGCNNEVRQQNIDKIRAIQYAIIDKLPANPEVKKEIDRLLDNITSLAEAASLATSSALTDELVCHGELMSSRLFVEVLKEKQSSARWFDVRQVMRTDSFFGKATPDFTAIKQLCDQHLKPVMNNNIIVTQGFIGSEATGKTTTLGRGGSDYTAALLGEALHAGQIDIWTDVAGIYTTDPRITSGAKRIDEITFAEAAEMATFGAKVLHPATLVPAVRSNIPVFVGSSKAPKDGGTIVYSAKSIRSELPTFRALALRRKQTLLTLHSLSMLHAQGFLAQVFSIMAKHNISVDLVTTSEVSVALTLDTTGTSTDGGPLLTKALLDELSTLCHVQVEDNLSLVAIIGNKLTETKGMAKKVFDTMDQFSIRMSCYGASTHNICFLVNSNDAENIIKQLHTALFE</sequence>
<feature type="binding site" evidence="8">
    <location>
        <begin position="10"/>
        <end position="13"/>
    </location>
    <ligand>
        <name>ATP</name>
        <dbReference type="ChEBI" id="CHEBI:30616"/>
    </ligand>
</feature>
<keyword evidence="5 9" id="KW-0418">Kinase</keyword>
<feature type="domain" description="ACT" evidence="11">
    <location>
        <begin position="318"/>
        <end position="390"/>
    </location>
</feature>
<dbReference type="InParanoid" id="A0A6G9I926"/>
<dbReference type="PANTHER" id="PTHR21499">
    <property type="entry name" value="ASPARTATE KINASE"/>
    <property type="match status" value="1"/>
</dbReference>
<keyword evidence="13" id="KW-1185">Reference proteome</keyword>
<dbReference type="AlphaFoldDB" id="A0A6G9I926"/>
<evidence type="ECO:0000313" key="13">
    <source>
        <dbReference type="Proteomes" id="UP000501168"/>
    </source>
</evidence>
<dbReference type="CDD" id="cd04932">
    <property type="entry name" value="ACT_AKiii-LysC-EC_1"/>
    <property type="match status" value="1"/>
</dbReference>
<feature type="binding site" evidence="8">
    <location>
        <position position="121"/>
    </location>
    <ligand>
        <name>substrate</name>
    </ligand>
</feature>
<dbReference type="Proteomes" id="UP000501168">
    <property type="component" value="Chromosome"/>
</dbReference>
<dbReference type="NCBIfam" id="TIGR00657">
    <property type="entry name" value="asp_kinases"/>
    <property type="match status" value="1"/>
</dbReference>